<evidence type="ECO:0000313" key="3">
    <source>
        <dbReference type="Proteomes" id="UP001196565"/>
    </source>
</evidence>
<sequence>MRVAFFGLGYHAKTGSSRFLLDLLEQHATVEAFFAEPGVAAVRRAAPGFDETRYDAIVIWQLHEAFALLSGRHPNVTFAPMYDAMWRGGAFTWRHSFSAAKILCFSWALAAEVTPRAPVLTRMQYFPEADPAPVTDFDTLRGFLWYRRRDIPPEAVFAQTAGTTFASLAIHDAPDPGHAAPFPKAAPAHVGKLIRSTWSEDGGAFREALAGANVFFAPRPLEGIGMAFLEAMARGLCVVAPDAPTMNEYVSHGANGLLYAPGRRAPLDFDDARGIGARARDGIIRGRAQWEAGIPALLDFLATPHAALAARGASIPTRWALPAEWHIRSGDGVQQDSAALRRVIAAAPSDALIVRGHHVAREPEGGETLHRIGTIDAAWARLLTGDVGPKGPRGLGVPEATLIHDNLLRRYGIAAPQTAQTLCSLLLRARKDGVAIHDADEVLACRPLPEDWPTQRRAWYQLVAAEAGASAAATVLEALDDAAAAARARRRAAAPARAAIRLIGLCDRIAPAFGRAVESLLLGGAVRRLRAVLRR</sequence>
<dbReference type="Proteomes" id="UP001196565">
    <property type="component" value="Unassembled WGS sequence"/>
</dbReference>
<reference evidence="2 3" key="1">
    <citation type="submission" date="2021-07" db="EMBL/GenBank/DDBJ databases">
        <authorList>
            <person name="So Y."/>
        </authorList>
    </citation>
    <scope>NUCLEOTIDE SEQUENCE [LARGE SCALE GENOMIC DNA]</scope>
    <source>
        <strain evidence="2 3">HJA6</strain>
    </source>
</reference>
<dbReference type="PANTHER" id="PTHR45947:SF3">
    <property type="entry name" value="SULFOQUINOVOSYL TRANSFERASE SQD2"/>
    <property type="match status" value="1"/>
</dbReference>
<dbReference type="PANTHER" id="PTHR45947">
    <property type="entry name" value="SULFOQUINOVOSYL TRANSFERASE SQD2"/>
    <property type="match status" value="1"/>
</dbReference>
<dbReference type="RefSeq" id="WP_219762400.1">
    <property type="nucleotide sequence ID" value="NZ_JAHYBZ010000002.1"/>
</dbReference>
<proteinExistence type="predicted"/>
<keyword evidence="3" id="KW-1185">Reference proteome</keyword>
<gene>
    <name evidence="2" type="ORF">KPL78_08195</name>
</gene>
<dbReference type="InterPro" id="IPR001296">
    <property type="entry name" value="Glyco_trans_1"/>
</dbReference>
<feature type="domain" description="Glycosyl transferase family 1" evidence="1">
    <location>
        <begin position="204"/>
        <end position="262"/>
    </location>
</feature>
<name>A0ABS7A920_9PROT</name>
<evidence type="ECO:0000313" key="2">
    <source>
        <dbReference type="EMBL" id="MBW6397820.1"/>
    </source>
</evidence>
<dbReference type="Gene3D" id="3.40.50.2000">
    <property type="entry name" value="Glycogen Phosphorylase B"/>
    <property type="match status" value="1"/>
</dbReference>
<dbReference type="Pfam" id="PF00534">
    <property type="entry name" value="Glycos_transf_1"/>
    <property type="match status" value="1"/>
</dbReference>
<dbReference type="EMBL" id="JAHYBZ010000002">
    <property type="protein sequence ID" value="MBW6397820.1"/>
    <property type="molecule type" value="Genomic_DNA"/>
</dbReference>
<dbReference type="InterPro" id="IPR050194">
    <property type="entry name" value="Glycosyltransferase_grp1"/>
</dbReference>
<accession>A0ABS7A920</accession>
<evidence type="ECO:0000259" key="1">
    <source>
        <dbReference type="Pfam" id="PF00534"/>
    </source>
</evidence>
<comment type="caution">
    <text evidence="2">The sequence shown here is derived from an EMBL/GenBank/DDBJ whole genome shotgun (WGS) entry which is preliminary data.</text>
</comment>
<dbReference type="SUPFAM" id="SSF53756">
    <property type="entry name" value="UDP-Glycosyltransferase/glycogen phosphorylase"/>
    <property type="match status" value="1"/>
</dbReference>
<protein>
    <submittedName>
        <fullName evidence="2">Glycosyltransferase</fullName>
    </submittedName>
</protein>
<organism evidence="2 3">
    <name type="scientific">Roseomonas alba</name>
    <dbReference type="NCBI Taxonomy" id="2846776"/>
    <lineage>
        <taxon>Bacteria</taxon>
        <taxon>Pseudomonadati</taxon>
        <taxon>Pseudomonadota</taxon>
        <taxon>Alphaproteobacteria</taxon>
        <taxon>Acetobacterales</taxon>
        <taxon>Roseomonadaceae</taxon>
        <taxon>Roseomonas</taxon>
    </lineage>
</organism>